<proteinExistence type="predicted"/>
<keyword evidence="3" id="KW-1185">Reference proteome</keyword>
<comment type="caution">
    <text evidence="2">The sequence shown here is derived from an EMBL/GenBank/DDBJ whole genome shotgun (WGS) entry which is preliminary data.</text>
</comment>
<feature type="domain" description="RNase H type-1" evidence="1">
    <location>
        <begin position="1"/>
        <end position="52"/>
    </location>
</feature>
<gene>
    <name evidence="2" type="ORF">RHGRI_037651</name>
</gene>
<dbReference type="EMBL" id="JACTNZ010000013">
    <property type="protein sequence ID" value="KAG5516979.1"/>
    <property type="molecule type" value="Genomic_DNA"/>
</dbReference>
<dbReference type="Proteomes" id="UP000823749">
    <property type="component" value="Chromosome 13"/>
</dbReference>
<reference evidence="2 3" key="1">
    <citation type="submission" date="2020-08" db="EMBL/GenBank/DDBJ databases">
        <title>Plant Genome Project.</title>
        <authorList>
            <person name="Zhang R.-G."/>
        </authorList>
    </citation>
    <scope>NUCLEOTIDE SEQUENCE [LARGE SCALE GENOMIC DNA]</scope>
    <source>
        <strain evidence="2">WSP0</strain>
        <tissue evidence="2">Leaf</tissue>
    </source>
</reference>
<protein>
    <recommendedName>
        <fullName evidence="1">RNase H type-1 domain-containing protein</fullName>
    </recommendedName>
</protein>
<accession>A0AAV6HSI1</accession>
<dbReference type="InterPro" id="IPR002156">
    <property type="entry name" value="RNaseH_domain"/>
</dbReference>
<evidence type="ECO:0000259" key="1">
    <source>
        <dbReference type="Pfam" id="PF13456"/>
    </source>
</evidence>
<evidence type="ECO:0000313" key="3">
    <source>
        <dbReference type="Proteomes" id="UP000823749"/>
    </source>
</evidence>
<sequence length="53" mass="5487">MVIRDSTGCFVAAHSISLGSTGSAHCAEAGACRAALEFTEFLGMSRIRVEGDP</sequence>
<organism evidence="2 3">
    <name type="scientific">Rhododendron griersonianum</name>
    <dbReference type="NCBI Taxonomy" id="479676"/>
    <lineage>
        <taxon>Eukaryota</taxon>
        <taxon>Viridiplantae</taxon>
        <taxon>Streptophyta</taxon>
        <taxon>Embryophyta</taxon>
        <taxon>Tracheophyta</taxon>
        <taxon>Spermatophyta</taxon>
        <taxon>Magnoliopsida</taxon>
        <taxon>eudicotyledons</taxon>
        <taxon>Gunneridae</taxon>
        <taxon>Pentapetalae</taxon>
        <taxon>asterids</taxon>
        <taxon>Ericales</taxon>
        <taxon>Ericaceae</taxon>
        <taxon>Ericoideae</taxon>
        <taxon>Rhodoreae</taxon>
        <taxon>Rhododendron</taxon>
    </lineage>
</organism>
<dbReference type="GO" id="GO:0004523">
    <property type="term" value="F:RNA-DNA hybrid ribonuclease activity"/>
    <property type="evidence" value="ECO:0007669"/>
    <property type="project" value="InterPro"/>
</dbReference>
<dbReference type="Pfam" id="PF13456">
    <property type="entry name" value="RVT_3"/>
    <property type="match status" value="1"/>
</dbReference>
<dbReference type="AlphaFoldDB" id="A0AAV6HSI1"/>
<name>A0AAV6HSI1_9ERIC</name>
<evidence type="ECO:0000313" key="2">
    <source>
        <dbReference type="EMBL" id="KAG5516979.1"/>
    </source>
</evidence>
<dbReference type="GO" id="GO:0003676">
    <property type="term" value="F:nucleic acid binding"/>
    <property type="evidence" value="ECO:0007669"/>
    <property type="project" value="InterPro"/>
</dbReference>